<evidence type="ECO:0000313" key="5">
    <source>
        <dbReference type="EMBL" id="GEO37626.1"/>
    </source>
</evidence>
<dbReference type="GO" id="GO:0016836">
    <property type="term" value="F:hydro-lyase activity"/>
    <property type="evidence" value="ECO:0007669"/>
    <property type="project" value="TreeGrafter"/>
</dbReference>
<dbReference type="InterPro" id="IPR029065">
    <property type="entry name" value="Enolase_C-like"/>
</dbReference>
<dbReference type="SFLD" id="SFLDS00001">
    <property type="entry name" value="Enolase"/>
    <property type="match status" value="1"/>
</dbReference>
<dbReference type="SFLD" id="SFLDG00179">
    <property type="entry name" value="mandelate_racemase"/>
    <property type="match status" value="1"/>
</dbReference>
<dbReference type="Gene3D" id="3.20.20.120">
    <property type="entry name" value="Enolase-like C-terminal domain"/>
    <property type="match status" value="1"/>
</dbReference>
<name>A0A512DMC7_9PROT</name>
<dbReference type="InterPro" id="IPR046945">
    <property type="entry name" value="RHMD-like"/>
</dbReference>
<dbReference type="InterPro" id="IPR013341">
    <property type="entry name" value="Mandelate_racemase_N_dom"/>
</dbReference>
<dbReference type="Pfam" id="PF13378">
    <property type="entry name" value="MR_MLE_C"/>
    <property type="match status" value="1"/>
</dbReference>
<dbReference type="InterPro" id="IPR013342">
    <property type="entry name" value="Mandelate_racemase_C"/>
</dbReference>
<evidence type="ECO:0000259" key="4">
    <source>
        <dbReference type="SMART" id="SM00922"/>
    </source>
</evidence>
<feature type="domain" description="Mandelate racemase/muconate lactonizing enzyme C-terminal" evidence="4">
    <location>
        <begin position="152"/>
        <end position="250"/>
    </location>
</feature>
<evidence type="ECO:0000256" key="3">
    <source>
        <dbReference type="ARBA" id="ARBA00022842"/>
    </source>
</evidence>
<dbReference type="InterPro" id="IPR036849">
    <property type="entry name" value="Enolase-like_C_sf"/>
</dbReference>
<dbReference type="AlphaFoldDB" id="A0A512DMC7"/>
<keyword evidence="2" id="KW-0479">Metal-binding</keyword>
<dbReference type="Gene3D" id="3.30.390.10">
    <property type="entry name" value="Enolase-like, N-terminal domain"/>
    <property type="match status" value="1"/>
</dbReference>
<dbReference type="Pfam" id="PF02746">
    <property type="entry name" value="MR_MLE_N"/>
    <property type="match status" value="1"/>
</dbReference>
<comment type="caution">
    <text evidence="5">The sequence shown here is derived from an EMBL/GenBank/DDBJ whole genome shotgun (WGS) entry which is preliminary data.</text>
</comment>
<evidence type="ECO:0000256" key="1">
    <source>
        <dbReference type="ARBA" id="ARBA00001946"/>
    </source>
</evidence>
<dbReference type="InterPro" id="IPR029017">
    <property type="entry name" value="Enolase-like_N"/>
</dbReference>
<dbReference type="SMART" id="SM00922">
    <property type="entry name" value="MR_MLE"/>
    <property type="match status" value="1"/>
</dbReference>
<proteinExistence type="predicted"/>
<sequence>MKITAIEPFIVHLPLTASSISDSTHSITHWGVVGTRIVTSDGLTGYGFTGTHAHLPSDRLITSCISTCYAPLLIGEDANDRTRLWNKLARSPALQWVGRSGITQLALAAVDVALWDIAAKAAGVPLWSYLGGARTDKLEGYNTDIGWLSFDLDTMLDLTRRATEEDGFTRIKIKVGHENPATDIKRLEAVRQRIGSDIRIAVDGNGKWDLPTCRRFCAGAKDLDLFWFEEPTWYDDVSSHAQLARSTEIPIALGEQLYTVDAFRSFIDAEAVAYVQPDVTRLGGITEYIQVADLALANRLPVAPHAGEMSQVHVHLSYWHPASGILEYIPWIKDHFEEPIHVEGGIYRLPQHPGAGTTLLADSLQTFGKSLA</sequence>
<keyword evidence="6" id="KW-1185">Reference proteome</keyword>
<dbReference type="RefSeq" id="WP_044426479.1">
    <property type="nucleotide sequence ID" value="NZ_BJYZ01000007.1"/>
</dbReference>
<dbReference type="GO" id="GO:0000287">
    <property type="term" value="F:magnesium ion binding"/>
    <property type="evidence" value="ECO:0007669"/>
    <property type="project" value="TreeGrafter"/>
</dbReference>
<keyword evidence="3" id="KW-0460">Magnesium</keyword>
<dbReference type="EMBL" id="BJYZ01000007">
    <property type="protein sequence ID" value="GEO37626.1"/>
    <property type="molecule type" value="Genomic_DNA"/>
</dbReference>
<dbReference type="CDD" id="cd03316">
    <property type="entry name" value="MR_like"/>
    <property type="match status" value="1"/>
</dbReference>
<accession>A0A512DMC7</accession>
<dbReference type="SUPFAM" id="SSF51604">
    <property type="entry name" value="Enolase C-terminal domain-like"/>
    <property type="match status" value="1"/>
</dbReference>
<gene>
    <name evidence="5" type="ORF">SAE02_17740</name>
</gene>
<comment type="cofactor">
    <cofactor evidence="1">
        <name>Mg(2+)</name>
        <dbReference type="ChEBI" id="CHEBI:18420"/>
    </cofactor>
</comment>
<organism evidence="5 6">
    <name type="scientific">Skermanella aerolata</name>
    <dbReference type="NCBI Taxonomy" id="393310"/>
    <lineage>
        <taxon>Bacteria</taxon>
        <taxon>Pseudomonadati</taxon>
        <taxon>Pseudomonadota</taxon>
        <taxon>Alphaproteobacteria</taxon>
        <taxon>Rhodospirillales</taxon>
        <taxon>Azospirillaceae</taxon>
        <taxon>Skermanella</taxon>
    </lineage>
</organism>
<dbReference type="SUPFAM" id="SSF54826">
    <property type="entry name" value="Enolase N-terminal domain-like"/>
    <property type="match status" value="1"/>
</dbReference>
<dbReference type="PANTHER" id="PTHR13794">
    <property type="entry name" value="ENOLASE SUPERFAMILY, MANDELATE RACEMASE"/>
    <property type="match status" value="1"/>
</dbReference>
<protein>
    <submittedName>
        <fullName evidence="5">Mandelate racemase</fullName>
    </submittedName>
</protein>
<dbReference type="PANTHER" id="PTHR13794:SF58">
    <property type="entry name" value="MITOCHONDRIAL ENOLASE SUPERFAMILY MEMBER 1"/>
    <property type="match status" value="1"/>
</dbReference>
<dbReference type="GO" id="GO:0016052">
    <property type="term" value="P:carbohydrate catabolic process"/>
    <property type="evidence" value="ECO:0007669"/>
    <property type="project" value="TreeGrafter"/>
</dbReference>
<dbReference type="OrthoDB" id="5290054at2"/>
<reference evidence="5 6" key="1">
    <citation type="submission" date="2019-07" db="EMBL/GenBank/DDBJ databases">
        <title>Whole genome shotgun sequence of Skermanella aerolata NBRC 106429.</title>
        <authorList>
            <person name="Hosoyama A."/>
            <person name="Uohara A."/>
            <person name="Ohji S."/>
            <person name="Ichikawa N."/>
        </authorList>
    </citation>
    <scope>NUCLEOTIDE SEQUENCE [LARGE SCALE GENOMIC DNA]</scope>
    <source>
        <strain evidence="5 6">NBRC 106429</strain>
    </source>
</reference>
<dbReference type="Proteomes" id="UP000321523">
    <property type="component" value="Unassembled WGS sequence"/>
</dbReference>
<evidence type="ECO:0000313" key="6">
    <source>
        <dbReference type="Proteomes" id="UP000321523"/>
    </source>
</evidence>
<evidence type="ECO:0000256" key="2">
    <source>
        <dbReference type="ARBA" id="ARBA00022723"/>
    </source>
</evidence>